<comment type="caution">
    <text evidence="1">The sequence shown here is derived from an EMBL/GenBank/DDBJ whole genome shotgun (WGS) entry which is preliminary data.</text>
</comment>
<feature type="non-terminal residue" evidence="1">
    <location>
        <position position="1"/>
    </location>
</feature>
<evidence type="ECO:0000313" key="1">
    <source>
        <dbReference type="EMBL" id="EGH36149.1"/>
    </source>
</evidence>
<organism evidence="1 2">
    <name type="scientific">Pseudomonas syringae pv. japonica str. M301072</name>
    <dbReference type="NCBI Taxonomy" id="629262"/>
    <lineage>
        <taxon>Bacteria</taxon>
        <taxon>Pseudomonadati</taxon>
        <taxon>Pseudomonadota</taxon>
        <taxon>Gammaproteobacteria</taxon>
        <taxon>Pseudomonadales</taxon>
        <taxon>Pseudomonadaceae</taxon>
        <taxon>Pseudomonas</taxon>
        <taxon>Pseudomonas syringae</taxon>
    </lineage>
</organism>
<protein>
    <submittedName>
        <fullName evidence="1">3-oxoacyl-(Acyl carrier protein) synthase II</fullName>
        <ecNumber evidence="1">2.3.1.41</ecNumber>
    </submittedName>
</protein>
<dbReference type="Proteomes" id="UP000004471">
    <property type="component" value="Unassembled WGS sequence"/>
</dbReference>
<dbReference type="AlphaFoldDB" id="F3G107"/>
<dbReference type="EC" id="2.3.1.41" evidence="1"/>
<name>F3G107_PSESX</name>
<keyword evidence="1" id="KW-0808">Transferase</keyword>
<accession>F3G107</accession>
<gene>
    <name evidence="1" type="ORF">PSYJA_46631</name>
</gene>
<sequence length="34" mass="3476">ACGSSTGSTDEIKAFGNMLINSVAVGMTAHSYVR</sequence>
<keyword evidence="1" id="KW-0012">Acyltransferase</keyword>
<dbReference type="HOGENOM" id="CLU_3378931_0_0_6"/>
<dbReference type="EMBL" id="AEAH01004493">
    <property type="protein sequence ID" value="EGH36149.1"/>
    <property type="molecule type" value="Genomic_DNA"/>
</dbReference>
<reference evidence="1 2" key="1">
    <citation type="journal article" date="2011" name="PLoS Pathog.">
        <title>Dynamic evolution of pathogenicity revealed by sequencing and comparative genomics of 19 Pseudomonas syringae isolates.</title>
        <authorList>
            <person name="Baltrus D.A."/>
            <person name="Nishimura M.T."/>
            <person name="Romanchuk A."/>
            <person name="Chang J.H."/>
            <person name="Mukhtar M.S."/>
            <person name="Cherkis K."/>
            <person name="Roach J."/>
            <person name="Grant S.R."/>
            <person name="Jones C.D."/>
            <person name="Dangl J.L."/>
        </authorList>
    </citation>
    <scope>NUCLEOTIDE SEQUENCE [LARGE SCALE GENOMIC DNA]</scope>
    <source>
        <strain evidence="2">M301072PT</strain>
    </source>
</reference>
<proteinExistence type="predicted"/>
<feature type="non-terminal residue" evidence="1">
    <location>
        <position position="34"/>
    </location>
</feature>
<dbReference type="GO" id="GO:0004315">
    <property type="term" value="F:3-oxoacyl-[acyl-carrier-protein] synthase activity"/>
    <property type="evidence" value="ECO:0007669"/>
    <property type="project" value="UniProtKB-EC"/>
</dbReference>
<evidence type="ECO:0000313" key="2">
    <source>
        <dbReference type="Proteomes" id="UP000004471"/>
    </source>
</evidence>